<dbReference type="OrthoDB" id="424310at2759"/>
<reference evidence="1" key="1">
    <citation type="submission" date="2022-11" db="EMBL/GenBank/DDBJ databases">
        <authorList>
            <person name="Kikuchi T."/>
        </authorList>
    </citation>
    <scope>NUCLEOTIDE SEQUENCE</scope>
    <source>
        <strain evidence="1">PS1010</strain>
    </source>
</reference>
<evidence type="ECO:0000313" key="2">
    <source>
        <dbReference type="Proteomes" id="UP001152747"/>
    </source>
</evidence>
<gene>
    <name evidence="1" type="ORF">CAMP_LOCUS8260</name>
</gene>
<proteinExistence type="predicted"/>
<name>A0A9P1IIQ4_9PELO</name>
<dbReference type="AlphaFoldDB" id="A0A9P1IIQ4"/>
<keyword evidence="2" id="KW-1185">Reference proteome</keyword>
<dbReference type="PANTHER" id="PTHR46454">
    <property type="entry name" value="DYNEIN AXONEMAL HEAVY CHAIN 7-RELATED"/>
    <property type="match status" value="1"/>
</dbReference>
<accession>A0A9P1IIQ4</accession>
<sequence length="357" mass="41805">MCALENVRMSSEDCEMWQEEAAMIVDVLSHEHIINHPFLEPYAFLIDDYKVAAKVSEEDLIRMYDESTILQIRLTKAARTINIRCFVLQMQNVWTEIERRIRSFRNSLKMAIRRKFTTNLNKLLHDFRKYDRALQYRSIDPSMMLNNKSQVDFMLENEIYSSVQQFVEIYDKVFEITQHVSLDTTQLDTLLNIASLRLSLAQSINDHAHFFNKRISTFLHFVQKKQSKVMANVQKAMEKLKIVQTMANPQEVSQYLAQMAKLRPMLDSLIREIEDLNKFEKAVDAQISDVTKMKQFVGEIESLESLFVATSGYYQHVNAKFGAGQYQKVQYFPIYNHEKLTVSKTSINFFETALDIV</sequence>
<protein>
    <submittedName>
        <fullName evidence="1">Uncharacterized protein</fullName>
    </submittedName>
</protein>
<evidence type="ECO:0000313" key="1">
    <source>
        <dbReference type="EMBL" id="CAI5445623.1"/>
    </source>
</evidence>
<dbReference type="PANTHER" id="PTHR46454:SF17">
    <property type="entry name" value="DYNEIN HEAVY CHAIN LINKER DOMAIN-CONTAINING PROTEIN"/>
    <property type="match status" value="1"/>
</dbReference>
<dbReference type="Proteomes" id="UP001152747">
    <property type="component" value="Unassembled WGS sequence"/>
</dbReference>
<comment type="caution">
    <text evidence="1">The sequence shown here is derived from an EMBL/GenBank/DDBJ whole genome shotgun (WGS) entry which is preliminary data.</text>
</comment>
<organism evidence="1 2">
    <name type="scientific">Caenorhabditis angaria</name>
    <dbReference type="NCBI Taxonomy" id="860376"/>
    <lineage>
        <taxon>Eukaryota</taxon>
        <taxon>Metazoa</taxon>
        <taxon>Ecdysozoa</taxon>
        <taxon>Nematoda</taxon>
        <taxon>Chromadorea</taxon>
        <taxon>Rhabditida</taxon>
        <taxon>Rhabditina</taxon>
        <taxon>Rhabditomorpha</taxon>
        <taxon>Rhabditoidea</taxon>
        <taxon>Rhabditidae</taxon>
        <taxon>Peloderinae</taxon>
        <taxon>Caenorhabditis</taxon>
    </lineage>
</organism>
<dbReference type="EMBL" id="CANHGI010000003">
    <property type="protein sequence ID" value="CAI5445623.1"/>
    <property type="molecule type" value="Genomic_DNA"/>
</dbReference>